<reference evidence="1 2" key="1">
    <citation type="journal article" date="2012" name="Front. Microbiol.">
        <title>Complete genome of Ignavibacterium album, a metabolically versatile, flagellated, facultative anaerobe from the phylum Chlorobi.</title>
        <authorList>
            <person name="Liu Z."/>
            <person name="Frigaard N.-U."/>
            <person name="Vogl K."/>
            <person name="Iino T."/>
            <person name="Ohkuma M."/>
            <person name="Overmann J."/>
            <person name="Bryant D.A."/>
        </authorList>
    </citation>
    <scope>NUCLEOTIDE SEQUENCE [LARGE SCALE GENOMIC DNA]</scope>
    <source>
        <strain evidence="2">DSM 19864 / JCM 16511 / NBRC 101810 / Mat9-16</strain>
    </source>
</reference>
<proteinExistence type="predicted"/>
<dbReference type="HOGENOM" id="CLU_2601931_0_0_10"/>
<evidence type="ECO:0000313" key="2">
    <source>
        <dbReference type="Proteomes" id="UP000007394"/>
    </source>
</evidence>
<sequence>MKMNWEPFIGYLVNVTMHENYGLTFDSKNDQTLYEIVFKSGKLTSFYEDGLLLETVRENHKVNIFIPLSSIKCVEMFDIKGE</sequence>
<dbReference type="STRING" id="945713.IALB_1049"/>
<organism evidence="1 2">
    <name type="scientific">Ignavibacterium album (strain DSM 19864 / JCM 16511 / NBRC 101810 / Mat9-16)</name>
    <dbReference type="NCBI Taxonomy" id="945713"/>
    <lineage>
        <taxon>Bacteria</taxon>
        <taxon>Pseudomonadati</taxon>
        <taxon>Ignavibacteriota</taxon>
        <taxon>Ignavibacteria</taxon>
        <taxon>Ignavibacteriales</taxon>
        <taxon>Ignavibacteriaceae</taxon>
        <taxon>Ignavibacterium</taxon>
    </lineage>
</organism>
<dbReference type="OrthoDB" id="9874778at2"/>
<dbReference type="RefSeq" id="WP_014559915.1">
    <property type="nucleotide sequence ID" value="NC_017464.1"/>
</dbReference>
<name>I0AIF3_IGNAJ</name>
<dbReference type="EMBL" id="CP003418">
    <property type="protein sequence ID" value="AFH48760.1"/>
    <property type="molecule type" value="Genomic_DNA"/>
</dbReference>
<dbReference type="KEGG" id="ial:IALB_1049"/>
<gene>
    <name evidence="1" type="ordered locus">IALB_1049</name>
</gene>
<evidence type="ECO:0000313" key="1">
    <source>
        <dbReference type="EMBL" id="AFH48760.1"/>
    </source>
</evidence>
<protein>
    <submittedName>
        <fullName evidence="1">Uncharacterized protein</fullName>
    </submittedName>
</protein>
<accession>I0AIF3</accession>
<dbReference type="AlphaFoldDB" id="I0AIF3"/>
<keyword evidence="2" id="KW-1185">Reference proteome</keyword>
<dbReference type="Proteomes" id="UP000007394">
    <property type="component" value="Chromosome"/>
</dbReference>